<evidence type="ECO:0000313" key="4">
    <source>
        <dbReference type="Proteomes" id="UP001242903"/>
    </source>
</evidence>
<keyword evidence="1 3" id="KW-0378">Hydrolase</keyword>
<dbReference type="Gene3D" id="3.40.50.1820">
    <property type="entry name" value="alpha/beta hydrolase"/>
    <property type="match status" value="1"/>
</dbReference>
<gene>
    <name evidence="3" type="ORF">QUE93_03305</name>
</gene>
<dbReference type="Proteomes" id="UP001242903">
    <property type="component" value="Unassembled WGS sequence"/>
</dbReference>
<dbReference type="EC" id="3.4.-.-" evidence="3"/>
<accession>A0ABT7RXL3</accession>
<protein>
    <submittedName>
        <fullName evidence="3">S9 family peptidase</fullName>
        <ecNumber evidence="3">3.4.-.-</ecNumber>
    </submittedName>
</protein>
<dbReference type="GO" id="GO:0016787">
    <property type="term" value="F:hydrolase activity"/>
    <property type="evidence" value="ECO:0007669"/>
    <property type="project" value="UniProtKB-KW"/>
</dbReference>
<sequence>MMKKLDKSLFNIKSLSQLIKIGEIYYFTQTQLRDVENDTQHSIWKLADGQTSLIAEDAWAPQNANGQLAYLQKIDGVAQLFVAGEQKTFEAAGIHQYTAKADNDHVYYLTMTVHQSPTPILSQRPTPRRITEKNYKADGYGLIDESTQYRITYLDISKNLTTVVLKTTTRTTLLDQFDHKLLLTQTDNIAGLGESNKTFLLVNGQTIEVSRDLPNGLTMDGVFDPLGEKIALIAHDEQYTNARIFGVYLYDIKRDTLTPIFDSDVDALQDTMSDVVFLKSVHQLLWLNDTEIEFVATYHGHNRLYRLTTDGILTLLDDTQRAILSFTSEALITSYTNIPSQIENRQGEILYRPDSKEAFIIAQKYQFASEDGSMVDGWLMRAQLQPAPTLLYIHGGPHAAYADAFFWEFQMWVALGYNVVFTNPHGSTSYGQNFVKSVIGHYGEQDYRDVMTGFEAAISKFPGVIDADNVFVAGGSYGGYMTTWIIGHGHRFKAAVAQRPVINWISMFGTSDIGYDFTKTELKLDLQDNNISKLWAASPLAYAKHVRTPILLLHGEYDLRTPLGQSEEYFMAIKTQTDTPIELVRLPESFHGVSRNGRPNLRIARIEVMNNWFSKFKN</sequence>
<dbReference type="InterPro" id="IPR029058">
    <property type="entry name" value="AB_hydrolase_fold"/>
</dbReference>
<dbReference type="Pfam" id="PF00326">
    <property type="entry name" value="Peptidase_S9"/>
    <property type="match status" value="1"/>
</dbReference>
<comment type="caution">
    <text evidence="3">The sequence shown here is derived from an EMBL/GenBank/DDBJ whole genome shotgun (WGS) entry which is preliminary data.</text>
</comment>
<evidence type="ECO:0000256" key="1">
    <source>
        <dbReference type="ARBA" id="ARBA00022801"/>
    </source>
</evidence>
<dbReference type="SUPFAM" id="SSF53474">
    <property type="entry name" value="alpha/beta-Hydrolases"/>
    <property type="match status" value="1"/>
</dbReference>
<evidence type="ECO:0000259" key="2">
    <source>
        <dbReference type="Pfam" id="PF00326"/>
    </source>
</evidence>
<feature type="domain" description="Peptidase S9 prolyl oligopeptidase catalytic" evidence="2">
    <location>
        <begin position="405"/>
        <end position="614"/>
    </location>
</feature>
<keyword evidence="4" id="KW-1185">Reference proteome</keyword>
<dbReference type="InterPro" id="IPR001375">
    <property type="entry name" value="Peptidase_S9_cat"/>
</dbReference>
<dbReference type="EMBL" id="JAUCAQ010000005">
    <property type="protein sequence ID" value="MDM7646043.1"/>
    <property type="molecule type" value="Genomic_DNA"/>
</dbReference>
<name>A0ABT7RXL3_9LACO</name>
<proteinExistence type="predicted"/>
<evidence type="ECO:0000313" key="3">
    <source>
        <dbReference type="EMBL" id="MDM7646043.1"/>
    </source>
</evidence>
<dbReference type="GeneID" id="97229864"/>
<dbReference type="RefSeq" id="WP_242029644.1">
    <property type="nucleotide sequence ID" value="NZ_BMBR01000001.1"/>
</dbReference>
<dbReference type="PANTHER" id="PTHR42776:SF27">
    <property type="entry name" value="DIPEPTIDYL PEPTIDASE FAMILY MEMBER 6"/>
    <property type="match status" value="1"/>
</dbReference>
<dbReference type="PANTHER" id="PTHR42776">
    <property type="entry name" value="SERINE PEPTIDASE S9 FAMILY MEMBER"/>
    <property type="match status" value="1"/>
</dbReference>
<reference evidence="3 4" key="1">
    <citation type="submission" date="2023-06" db="EMBL/GenBank/DDBJ databases">
        <title>Draft Genome Sequences of lactic acid bacteria strains isolated from fermented milk products.</title>
        <authorList>
            <person name="Elcheninov A.G."/>
            <person name="Klyukina A."/>
            <person name="Zayulina K.S."/>
            <person name="Gavirova L.A."/>
            <person name="Shcherbakova P.A."/>
            <person name="Shestakov A.I."/>
            <person name="Kublanov I.V."/>
            <person name="Kochetkova T.V."/>
        </authorList>
    </citation>
    <scope>NUCLEOTIDE SEQUENCE [LARGE SCALE GENOMIC DNA]</scope>
    <source>
        <strain evidence="3 4">TOM.81</strain>
    </source>
</reference>
<organism evidence="3 4">
    <name type="scientific">Leuconostoc falkenbergense</name>
    <dbReference type="NCBI Taxonomy" id="2766470"/>
    <lineage>
        <taxon>Bacteria</taxon>
        <taxon>Bacillati</taxon>
        <taxon>Bacillota</taxon>
        <taxon>Bacilli</taxon>
        <taxon>Lactobacillales</taxon>
        <taxon>Lactobacillaceae</taxon>
        <taxon>Leuconostoc</taxon>
    </lineage>
</organism>